<keyword evidence="1" id="KW-0175">Coiled coil</keyword>
<feature type="compositionally biased region" description="Basic and acidic residues" evidence="2">
    <location>
        <begin position="71"/>
        <end position="82"/>
    </location>
</feature>
<name>A0A484M7K9_9ASTE</name>
<feature type="compositionally biased region" description="Acidic residues" evidence="2">
    <location>
        <begin position="83"/>
        <end position="98"/>
    </location>
</feature>
<sequence>MGVRVPRSCTKRCALKEEKAKRLKIEQQHEETKERLQNLEDVVSLLLNSLGSKANQSEINDLTTGGNTTIEKSRDEDRWNKDDEPESDELEDLYSDKH</sequence>
<evidence type="ECO:0000256" key="1">
    <source>
        <dbReference type="SAM" id="Coils"/>
    </source>
</evidence>
<organism evidence="3 4">
    <name type="scientific">Cuscuta campestris</name>
    <dbReference type="NCBI Taxonomy" id="132261"/>
    <lineage>
        <taxon>Eukaryota</taxon>
        <taxon>Viridiplantae</taxon>
        <taxon>Streptophyta</taxon>
        <taxon>Embryophyta</taxon>
        <taxon>Tracheophyta</taxon>
        <taxon>Spermatophyta</taxon>
        <taxon>Magnoliopsida</taxon>
        <taxon>eudicotyledons</taxon>
        <taxon>Gunneridae</taxon>
        <taxon>Pentapetalae</taxon>
        <taxon>asterids</taxon>
        <taxon>lamiids</taxon>
        <taxon>Solanales</taxon>
        <taxon>Convolvulaceae</taxon>
        <taxon>Cuscuteae</taxon>
        <taxon>Cuscuta</taxon>
        <taxon>Cuscuta subgen. Grammica</taxon>
        <taxon>Cuscuta sect. Cleistogrammica</taxon>
    </lineage>
</organism>
<feature type="region of interest" description="Disordered" evidence="2">
    <location>
        <begin position="53"/>
        <end position="98"/>
    </location>
</feature>
<feature type="compositionally biased region" description="Polar residues" evidence="2">
    <location>
        <begin position="53"/>
        <end position="70"/>
    </location>
</feature>
<dbReference type="AlphaFoldDB" id="A0A484M7K9"/>
<feature type="coiled-coil region" evidence="1">
    <location>
        <begin position="15"/>
        <end position="49"/>
    </location>
</feature>
<gene>
    <name evidence="3" type="ORF">CCAM_LOCUS26341</name>
</gene>
<evidence type="ECO:0000313" key="4">
    <source>
        <dbReference type="Proteomes" id="UP000595140"/>
    </source>
</evidence>
<protein>
    <submittedName>
        <fullName evidence="3">Uncharacterized protein</fullName>
    </submittedName>
</protein>
<keyword evidence="4" id="KW-1185">Reference proteome</keyword>
<accession>A0A484M7K9</accession>
<proteinExistence type="predicted"/>
<evidence type="ECO:0000256" key="2">
    <source>
        <dbReference type="SAM" id="MobiDB-lite"/>
    </source>
</evidence>
<evidence type="ECO:0000313" key="3">
    <source>
        <dbReference type="EMBL" id="VFQ84565.1"/>
    </source>
</evidence>
<reference evidence="3 4" key="1">
    <citation type="submission" date="2018-04" db="EMBL/GenBank/DDBJ databases">
        <authorList>
            <person name="Vogel A."/>
        </authorList>
    </citation>
    <scope>NUCLEOTIDE SEQUENCE [LARGE SCALE GENOMIC DNA]</scope>
</reference>
<dbReference type="EMBL" id="OOIL02002786">
    <property type="protein sequence ID" value="VFQ84565.1"/>
    <property type="molecule type" value="Genomic_DNA"/>
</dbReference>
<dbReference type="Proteomes" id="UP000595140">
    <property type="component" value="Unassembled WGS sequence"/>
</dbReference>